<evidence type="ECO:0000313" key="2">
    <source>
        <dbReference type="EMBL" id="CAH1433052.1"/>
    </source>
</evidence>
<comment type="caution">
    <text evidence="2">The sequence shown here is derived from an EMBL/GenBank/DDBJ whole genome shotgun (WGS) entry which is preliminary data.</text>
</comment>
<evidence type="ECO:0000313" key="3">
    <source>
        <dbReference type="Proteomes" id="UP001157418"/>
    </source>
</evidence>
<dbReference type="InterPro" id="IPR004158">
    <property type="entry name" value="DUF247_pln"/>
</dbReference>
<keyword evidence="3" id="KW-1185">Reference proteome</keyword>
<name>A0AAU9N4P3_9ASTR</name>
<proteinExistence type="predicted"/>
<reference evidence="2 3" key="1">
    <citation type="submission" date="2022-01" db="EMBL/GenBank/DDBJ databases">
        <authorList>
            <person name="Xiong W."/>
            <person name="Schranz E."/>
        </authorList>
    </citation>
    <scope>NUCLEOTIDE SEQUENCE [LARGE SCALE GENOMIC DNA]</scope>
</reference>
<gene>
    <name evidence="2" type="ORF">LVIROSA_LOCUS19662</name>
</gene>
<accession>A0AAU9N4P3</accession>
<sequence length="398" mass="45511">MGTEDDDYGKKVHESISKLIEGESARTNHSKQSNVTICMVPDTLRNLNPTAYTPRITSIGPLHKEDQHLKAMEEHKVTYMYRLFCRTVESTKKDIEQITYNCVQAVLGLLTRARACYAPSFTNYENLKFAEMMVIDGCFILELLYSITVKRILKSISLTDLVFYFFKDMNIINNSELTTIEGPVEHCHILGLLQSCYRPRATMRGRVPNISYSATEIAGAGVTFKAHKDEDSLLAVKFKQSSLVPGSGSLVVRETCFRIPVLCIKDSTPSFLRNLIAYEQCYPLSRHYVTSLAFLMDRLIDTKDDVSLLVRSKVLQHNLGAIEDVTNLFNNICNGVVLRDFYYSEEWTKLHEYCNRFWPSILISLRRLFRSTTWKTLTVIAAVILFVLTLLQTIYTVK</sequence>
<dbReference type="PANTHER" id="PTHR31170:SF25">
    <property type="entry name" value="BNAA09G04570D PROTEIN"/>
    <property type="match status" value="1"/>
</dbReference>
<evidence type="ECO:0000256" key="1">
    <source>
        <dbReference type="SAM" id="Phobius"/>
    </source>
</evidence>
<keyword evidence="1" id="KW-1133">Transmembrane helix</keyword>
<keyword evidence="1" id="KW-0812">Transmembrane</keyword>
<dbReference type="Pfam" id="PF03140">
    <property type="entry name" value="DUF247"/>
    <property type="match status" value="2"/>
</dbReference>
<feature type="transmembrane region" description="Helical" evidence="1">
    <location>
        <begin position="376"/>
        <end position="395"/>
    </location>
</feature>
<dbReference type="PANTHER" id="PTHR31170">
    <property type="entry name" value="BNAC04G53230D PROTEIN"/>
    <property type="match status" value="1"/>
</dbReference>
<dbReference type="AlphaFoldDB" id="A0AAU9N4P3"/>
<dbReference type="Proteomes" id="UP001157418">
    <property type="component" value="Unassembled WGS sequence"/>
</dbReference>
<protein>
    <submittedName>
        <fullName evidence="2">Uncharacterized protein</fullName>
    </submittedName>
</protein>
<organism evidence="2 3">
    <name type="scientific">Lactuca virosa</name>
    <dbReference type="NCBI Taxonomy" id="75947"/>
    <lineage>
        <taxon>Eukaryota</taxon>
        <taxon>Viridiplantae</taxon>
        <taxon>Streptophyta</taxon>
        <taxon>Embryophyta</taxon>
        <taxon>Tracheophyta</taxon>
        <taxon>Spermatophyta</taxon>
        <taxon>Magnoliopsida</taxon>
        <taxon>eudicotyledons</taxon>
        <taxon>Gunneridae</taxon>
        <taxon>Pentapetalae</taxon>
        <taxon>asterids</taxon>
        <taxon>campanulids</taxon>
        <taxon>Asterales</taxon>
        <taxon>Asteraceae</taxon>
        <taxon>Cichorioideae</taxon>
        <taxon>Cichorieae</taxon>
        <taxon>Lactucinae</taxon>
        <taxon>Lactuca</taxon>
    </lineage>
</organism>
<keyword evidence="1" id="KW-0472">Membrane</keyword>
<dbReference type="EMBL" id="CAKMRJ010003334">
    <property type="protein sequence ID" value="CAH1433052.1"/>
    <property type="molecule type" value="Genomic_DNA"/>
</dbReference>